<dbReference type="CDD" id="cd15221">
    <property type="entry name" value="7tmA_OR52B-like"/>
    <property type="match status" value="1"/>
</dbReference>
<dbReference type="GO" id="GO:0004930">
    <property type="term" value="F:G protein-coupled receptor activity"/>
    <property type="evidence" value="ECO:0007669"/>
    <property type="project" value="UniProtKB-KW"/>
</dbReference>
<sequence length="849" mass="95359">MITFNLSSYNPGPFILVGIPGLEQSHVWIGIPFCIIYIVAVVGNCILLYLISVERSLHQPMFFFLSMLAMTDLILSTAGVPKTLSIFWLGAREITFPGCLTQMFFLHYSFVLDSAILMTMAFDRYVAICSPLRYTTILTPRMIIKIVVGISFRSFCIILPDVFLLTRLPFCRTRIIPHTYCEHIGVARLACADISVNIWYGFCVPIMTVISDVILIAISYALILCAVFRLPSRAARQKALGTCGSHVCVILMCYTPAFFSILAHRFGHNVSRTFHIMFANLYIVIPPALNPIVYGVKTKQIRDKVILLFSTKGWACPVVLTECSQASKEPTRVPILRVAHDSEAQLGGQGTEDSTGFCGWLELGGNFPEGQTLVAAGIRSLDGVLRLNSELVRRVPGSLDKDGLCYCVVYLPNNVITLKQLEQLQDTAQELLSKYEQELSRVSEYARTIEDNDSQILEMNGALKSRDPTAPAVSYESPAFNLLRLELEGAQELVAQLKAKGRVRAGDILYQLQSQVANASLTLKLLADSDQRTFRALRQEVDVLQSRISECEREKEQEEASRNPDQPLPPGSCAHGGLQKVSRPIVVQLNWRGFSYKAGAWGRDSAPNASSSLYWVAPLRIDGRYFDYYRLHKSYDDLVLLKNYEQRKMGFGDGSGNTVYKNFMYFNYYGTGEIAKVDLSSNSLVLRRPLPGATYNNRFSYAGVPWKDLDFASDEKGLWVLYATEESKGNLVVSRLNPSTLDVEETWRTSQYKPALSGAFMACGMLYALRSLSTRQEEIFYAFDTTTGKEHHLSILLDKMLETLQGINYCSLDHKLYVYNDGYLVNYDLTFLPLKHRLPTPPAKRPYEA</sequence>
<keyword evidence="6" id="KW-0552">Olfaction</keyword>
<feature type="domain" description="G-protein coupled receptors family 1 profile" evidence="16">
    <location>
        <begin position="43"/>
        <end position="294"/>
    </location>
</feature>
<dbReference type="InterPro" id="IPR000725">
    <property type="entry name" value="Olfact_rcpt"/>
</dbReference>
<reference evidence="19" key="1">
    <citation type="journal article" date="2013" name="Science">
        <title>Comparative analysis of bat genomes provides insight into the evolution of flight and immunity.</title>
        <authorList>
            <person name="Zhang G."/>
            <person name="Cowled C."/>
            <person name="Shi Z."/>
            <person name="Huang Z."/>
            <person name="Bishop-Lilly K.A."/>
            <person name="Fang X."/>
            <person name="Wynne J.W."/>
            <person name="Xiong Z."/>
            <person name="Baker M.L."/>
            <person name="Zhao W."/>
            <person name="Tachedjian M."/>
            <person name="Zhu Y."/>
            <person name="Zhou P."/>
            <person name="Jiang X."/>
            <person name="Ng J."/>
            <person name="Yang L."/>
            <person name="Wu L."/>
            <person name="Xiao J."/>
            <person name="Feng Y."/>
            <person name="Chen Y."/>
            <person name="Sun X."/>
            <person name="Zhang Y."/>
            <person name="Marsh G.A."/>
            <person name="Crameri G."/>
            <person name="Broder C.C."/>
            <person name="Frey K.G."/>
            <person name="Wang L.F."/>
            <person name="Wang J."/>
        </authorList>
    </citation>
    <scope>NUCLEOTIDE SEQUENCE [LARGE SCALE GENOMIC DNA]</scope>
</reference>
<dbReference type="InterPro" id="IPR003112">
    <property type="entry name" value="Olfac-like_dom"/>
</dbReference>
<accession>L5MK96</accession>
<dbReference type="PANTHER" id="PTHR26450:SF123">
    <property type="entry name" value="OLFACTORY RECEPTOR 52H1"/>
    <property type="match status" value="1"/>
</dbReference>
<evidence type="ECO:0000256" key="9">
    <source>
        <dbReference type="ARBA" id="ARBA00023136"/>
    </source>
</evidence>
<dbReference type="Pfam" id="PF02191">
    <property type="entry name" value="OLF"/>
    <property type="match status" value="1"/>
</dbReference>
<feature type="coiled-coil region" evidence="13">
    <location>
        <begin position="418"/>
        <end position="452"/>
    </location>
</feature>
<dbReference type="eggNOG" id="KOG3545">
    <property type="taxonomic scope" value="Eukaryota"/>
</dbReference>
<dbReference type="Proteomes" id="UP000010556">
    <property type="component" value="Unassembled WGS sequence"/>
</dbReference>
<gene>
    <name evidence="18" type="ORF">MDA_GLEAN10001990</name>
</gene>
<dbReference type="GO" id="GO:0005886">
    <property type="term" value="C:plasma membrane"/>
    <property type="evidence" value="ECO:0007669"/>
    <property type="project" value="TreeGrafter"/>
</dbReference>
<keyword evidence="9 15" id="KW-0472">Membrane</keyword>
<dbReference type="PROSITE" id="PS00237">
    <property type="entry name" value="G_PROTEIN_RECEP_F1_1"/>
    <property type="match status" value="1"/>
</dbReference>
<feature type="transmembrane region" description="Helical" evidence="15">
    <location>
        <begin position="100"/>
        <end position="122"/>
    </location>
</feature>
<keyword evidence="8 12" id="KW-0297">G-protein coupled receptor</keyword>
<feature type="transmembrane region" description="Helical" evidence="15">
    <location>
        <begin position="62"/>
        <end position="80"/>
    </location>
</feature>
<evidence type="ECO:0000256" key="3">
    <source>
        <dbReference type="ARBA" id="ARBA00004141"/>
    </source>
</evidence>
<organism evidence="18 19">
    <name type="scientific">Myotis davidii</name>
    <name type="common">David's myotis</name>
    <dbReference type="NCBI Taxonomy" id="225400"/>
    <lineage>
        <taxon>Eukaryota</taxon>
        <taxon>Metazoa</taxon>
        <taxon>Chordata</taxon>
        <taxon>Craniata</taxon>
        <taxon>Vertebrata</taxon>
        <taxon>Euteleostomi</taxon>
        <taxon>Mammalia</taxon>
        <taxon>Eutheria</taxon>
        <taxon>Laurasiatheria</taxon>
        <taxon>Chiroptera</taxon>
        <taxon>Yangochiroptera</taxon>
        <taxon>Vespertilionidae</taxon>
        <taxon>Myotis</taxon>
    </lineage>
</organism>
<dbReference type="SMART" id="SM00284">
    <property type="entry name" value="OLF"/>
    <property type="match status" value="1"/>
</dbReference>
<feature type="transmembrane region" description="Helical" evidence="15">
    <location>
        <begin position="142"/>
        <end position="160"/>
    </location>
</feature>
<keyword evidence="5 12" id="KW-0812">Transmembrane</keyword>
<dbReference type="EMBL" id="KB098390">
    <property type="protein sequence ID" value="ELK38710.1"/>
    <property type="molecule type" value="Genomic_DNA"/>
</dbReference>
<feature type="transmembrane region" description="Helical" evidence="15">
    <location>
        <begin position="239"/>
        <end position="262"/>
    </location>
</feature>
<evidence type="ECO:0000256" key="11">
    <source>
        <dbReference type="PROSITE-ProRule" id="PRU00446"/>
    </source>
</evidence>
<evidence type="ECO:0000256" key="2">
    <source>
        <dbReference type="ARBA" id="ARBA00003929"/>
    </source>
</evidence>
<dbReference type="Pfam" id="PF13853">
    <property type="entry name" value="7tm_4"/>
    <property type="match status" value="1"/>
</dbReference>
<dbReference type="PROSITE" id="PS51132">
    <property type="entry name" value="OLF"/>
    <property type="match status" value="1"/>
</dbReference>
<dbReference type="FunFam" id="1.20.1070.10:FF:000006">
    <property type="entry name" value="Olfactory receptor"/>
    <property type="match status" value="1"/>
</dbReference>
<feature type="region of interest" description="Disordered" evidence="14">
    <location>
        <begin position="552"/>
        <end position="576"/>
    </location>
</feature>
<comment type="caution">
    <text evidence="11">Lacks conserved residue(s) required for the propagation of feature annotation.</text>
</comment>
<evidence type="ECO:0000256" key="8">
    <source>
        <dbReference type="ARBA" id="ARBA00023040"/>
    </source>
</evidence>
<proteinExistence type="inferred from homology"/>
<evidence type="ECO:0000256" key="13">
    <source>
        <dbReference type="SAM" id="Coils"/>
    </source>
</evidence>
<evidence type="ECO:0000313" key="18">
    <source>
        <dbReference type="EMBL" id="ELK38710.1"/>
    </source>
</evidence>
<feature type="transmembrane region" description="Helical" evidence="15">
    <location>
        <begin position="27"/>
        <end position="50"/>
    </location>
</feature>
<feature type="transmembrane region" description="Helical" evidence="15">
    <location>
        <begin position="198"/>
        <end position="227"/>
    </location>
</feature>
<dbReference type="SUPFAM" id="SSF81321">
    <property type="entry name" value="Family A G protein-coupled receptor-like"/>
    <property type="match status" value="1"/>
</dbReference>
<evidence type="ECO:0000256" key="12">
    <source>
        <dbReference type="RuleBase" id="RU000688"/>
    </source>
</evidence>
<dbReference type="PRINTS" id="PR00237">
    <property type="entry name" value="GPCRRHODOPSN"/>
</dbReference>
<feature type="compositionally biased region" description="Basic and acidic residues" evidence="14">
    <location>
        <begin position="552"/>
        <end position="562"/>
    </location>
</feature>
<name>L5MK96_MYODS</name>
<comment type="subcellular location">
    <subcellularLocation>
        <location evidence="3">Membrane</location>
        <topology evidence="3">Multi-pass membrane protein</topology>
    </subcellularLocation>
</comment>
<dbReference type="PANTHER" id="PTHR26450">
    <property type="entry name" value="OLFACTORY RECEPTOR 56B1-RELATED"/>
    <property type="match status" value="1"/>
</dbReference>
<keyword evidence="4" id="KW-0716">Sensory transduction</keyword>
<keyword evidence="19" id="KW-1185">Reference proteome</keyword>
<keyword evidence="13" id="KW-0175">Coiled coil</keyword>
<dbReference type="Gene3D" id="1.20.1070.10">
    <property type="entry name" value="Rhodopsin 7-helix transmembrane proteins"/>
    <property type="match status" value="1"/>
</dbReference>
<keyword evidence="7 15" id="KW-1133">Transmembrane helix</keyword>
<evidence type="ECO:0000256" key="4">
    <source>
        <dbReference type="ARBA" id="ARBA00022606"/>
    </source>
</evidence>
<evidence type="ECO:0000313" key="19">
    <source>
        <dbReference type="Proteomes" id="UP000010556"/>
    </source>
</evidence>
<comment type="function">
    <text evidence="1">Odorant receptor.</text>
</comment>
<dbReference type="InterPro" id="IPR000276">
    <property type="entry name" value="GPCR_Rhodpsn"/>
</dbReference>
<evidence type="ECO:0000256" key="10">
    <source>
        <dbReference type="ARBA" id="ARBA00023224"/>
    </source>
</evidence>
<evidence type="ECO:0000256" key="1">
    <source>
        <dbReference type="ARBA" id="ARBA00002936"/>
    </source>
</evidence>
<keyword evidence="12 18" id="KW-0675">Receptor</keyword>
<evidence type="ECO:0000256" key="7">
    <source>
        <dbReference type="ARBA" id="ARBA00022989"/>
    </source>
</evidence>
<dbReference type="PRINTS" id="PR00245">
    <property type="entry name" value="OLFACTORYR"/>
</dbReference>
<evidence type="ECO:0000256" key="5">
    <source>
        <dbReference type="ARBA" id="ARBA00022692"/>
    </source>
</evidence>
<dbReference type="PROSITE" id="PS50262">
    <property type="entry name" value="G_PROTEIN_RECEP_F1_2"/>
    <property type="match status" value="1"/>
</dbReference>
<comment type="function">
    <text evidence="2">Putative odorant or sperm cell receptor.</text>
</comment>
<evidence type="ECO:0000256" key="14">
    <source>
        <dbReference type="SAM" id="MobiDB-lite"/>
    </source>
</evidence>
<comment type="similarity">
    <text evidence="12">Belongs to the G-protein coupled receptor 1 family.</text>
</comment>
<dbReference type="InterPro" id="IPR017452">
    <property type="entry name" value="GPCR_Rhodpsn_7TM"/>
</dbReference>
<keyword evidence="10 12" id="KW-0807">Transducer</keyword>
<dbReference type="GO" id="GO:0004984">
    <property type="term" value="F:olfactory receptor activity"/>
    <property type="evidence" value="ECO:0007669"/>
    <property type="project" value="InterPro"/>
</dbReference>
<evidence type="ECO:0000256" key="15">
    <source>
        <dbReference type="SAM" id="Phobius"/>
    </source>
</evidence>
<evidence type="ECO:0000259" key="17">
    <source>
        <dbReference type="PROSITE" id="PS51132"/>
    </source>
</evidence>
<feature type="domain" description="Olfactomedin-like" evidence="17">
    <location>
        <begin position="572"/>
        <end position="833"/>
    </location>
</feature>
<protein>
    <submittedName>
        <fullName evidence="18">Olfactory receptor 52H1</fullName>
    </submittedName>
</protein>
<dbReference type="AlphaFoldDB" id="L5MK96"/>
<evidence type="ECO:0000259" key="16">
    <source>
        <dbReference type="PROSITE" id="PS50262"/>
    </source>
</evidence>
<dbReference type="InterPro" id="IPR050402">
    <property type="entry name" value="OR51/52/56-like"/>
</dbReference>
<evidence type="ECO:0000256" key="6">
    <source>
        <dbReference type="ARBA" id="ARBA00022725"/>
    </source>
</evidence>